<dbReference type="Proteomes" id="UP000193749">
    <property type="component" value="Unassembled WGS sequence"/>
</dbReference>
<evidence type="ECO:0000313" key="1">
    <source>
        <dbReference type="EMBL" id="ORM89154.1"/>
    </source>
</evidence>
<dbReference type="EMBL" id="MLJI01000002">
    <property type="protein sequence ID" value="ORM89154.1"/>
    <property type="molecule type" value="Genomic_DNA"/>
</dbReference>
<sequence>MSAEYLKKFIKSIPWIALSRYTSAPQSLAHHAVYPAGKEIPYLLSDNILHARRMLIANWVVT</sequence>
<comment type="caution">
    <text evidence="1">The sequence shown here is derived from an EMBL/GenBank/DDBJ whole genome shotgun (WGS) entry which is preliminary data.</text>
</comment>
<proteinExistence type="predicted"/>
<organism evidence="1 2">
    <name type="scientific">Pantoea cypripedii</name>
    <name type="common">Pectobacterium cypripedii</name>
    <name type="synonym">Erwinia cypripedii</name>
    <dbReference type="NCBI Taxonomy" id="55209"/>
    <lineage>
        <taxon>Bacteria</taxon>
        <taxon>Pseudomonadati</taxon>
        <taxon>Pseudomonadota</taxon>
        <taxon>Gammaproteobacteria</taxon>
        <taxon>Enterobacterales</taxon>
        <taxon>Erwiniaceae</taxon>
        <taxon>Pantoea</taxon>
    </lineage>
</organism>
<keyword evidence="2" id="KW-1185">Reference proteome</keyword>
<evidence type="ECO:0000313" key="2">
    <source>
        <dbReference type="Proteomes" id="UP000193749"/>
    </source>
</evidence>
<reference evidence="1 2" key="1">
    <citation type="journal article" date="2017" name="Antonie Van Leeuwenhoek">
        <title>Phylogenomic resolution of the bacterial genus Pantoea and its relationship with Erwinia and Tatumella.</title>
        <authorList>
            <person name="Palmer M."/>
            <person name="Steenkamp E.T."/>
            <person name="Coetzee M.P."/>
            <person name="Chan W.Y."/>
            <person name="van Zyl E."/>
            <person name="De Maayer P."/>
            <person name="Coutinho T.A."/>
            <person name="Blom J."/>
            <person name="Smits T.H."/>
            <person name="Duffy B."/>
            <person name="Venter S.N."/>
        </authorList>
    </citation>
    <scope>NUCLEOTIDE SEQUENCE [LARGE SCALE GENOMIC DNA]</scope>
    <source>
        <strain evidence="1 2">LMG 2657</strain>
    </source>
</reference>
<name>A0A1X1EK76_PANCY</name>
<accession>A0A1X1EK76</accession>
<protein>
    <submittedName>
        <fullName evidence="1">Uncharacterized protein</fullName>
    </submittedName>
</protein>
<dbReference type="AlphaFoldDB" id="A0A1X1EK76"/>
<gene>
    <name evidence="1" type="ORF">HA50_21100</name>
</gene>